<accession>W7TVS0</accession>
<evidence type="ECO:0000256" key="2">
    <source>
        <dbReference type="SAM" id="MobiDB-lite"/>
    </source>
</evidence>
<dbReference type="GO" id="GO:0003779">
    <property type="term" value="F:actin binding"/>
    <property type="evidence" value="ECO:0007669"/>
    <property type="project" value="InterPro"/>
</dbReference>
<keyword evidence="5" id="KW-1185">Reference proteome</keyword>
<sequence length="630" mass="68496">MKPIPTRLQPKMSTQADEHAYLSSLLANITERLRILEGGSPGKSTPESSSAPMLPSQAIELATYDEYLKATLHPFLESAAKLGGQAVELSEVVKDAWGAQREFLAMACCVKAPANDADIVAKLSPVQEIIQKAQKLIQRNDFENHAKSVAEGMQALTWVVVRPAPTEYIENFIGAADFWGNKVRVQHKKTAPEHVAFVDNYKRMIVDLAAYVKAQHVTGVTWNPQGRDIKDYAPGPSASVESPAPSKTSAAATPAPSQPEAPAASPVPPRSSADGRAGLFSQLGKGLAITSGLKKVSKEQQTWRPEYKESARAGHAATPGTALPSAPIKHQPPPALKPPRSSYEPTQFRWNVEHFTEGTHSVQVEDKKQSVYLYGCGPATVEVRGKGKSLTVDSCRKTQVVVDELLSSLEVVNCKGVTIRVRQQVPTVAIDKTDGVLVVLPKSSLGASFLTSKSSEMNVQYPKNNDGELTEIPIPEQWQHSLEGDWPNLRVKNEVRRCEDFKVRKSTCLSESKDKYARLVLSLAQVNAGGVPSEHGPSARVLGGPPFFLKMQLKKYTRLTVLKRKRMCSFLRNAAGAQGGRRDCCLEGVVVSLLDWTSVLSSANSQIFILGGSGISCHHSFFDVQKSSFG</sequence>
<evidence type="ECO:0000313" key="5">
    <source>
        <dbReference type="Proteomes" id="UP000019335"/>
    </source>
</evidence>
<dbReference type="Gene3D" id="1.25.40.330">
    <property type="entry name" value="Adenylate cyclase-associated CAP, N-terminal domain"/>
    <property type="match status" value="1"/>
</dbReference>
<dbReference type="InterPro" id="IPR036223">
    <property type="entry name" value="CAP_C_sf"/>
</dbReference>
<feature type="compositionally biased region" description="Low complexity" evidence="2">
    <location>
        <begin position="242"/>
        <end position="264"/>
    </location>
</feature>
<dbReference type="OrthoDB" id="1601at2759"/>
<dbReference type="GO" id="GO:0008179">
    <property type="term" value="F:adenylate cyclase binding"/>
    <property type="evidence" value="ECO:0007669"/>
    <property type="project" value="TreeGrafter"/>
</dbReference>
<dbReference type="InterPro" id="IPR013912">
    <property type="entry name" value="Adenylate_cyclase-assoc_CAP_C"/>
</dbReference>
<feature type="region of interest" description="Disordered" evidence="2">
    <location>
        <begin position="223"/>
        <end position="278"/>
    </location>
</feature>
<dbReference type="Proteomes" id="UP000019335">
    <property type="component" value="Chromosome 13"/>
</dbReference>
<dbReference type="PROSITE" id="PS51329">
    <property type="entry name" value="C_CAP_COFACTOR_C"/>
    <property type="match status" value="1"/>
</dbReference>
<dbReference type="GO" id="GO:0005737">
    <property type="term" value="C:cytoplasm"/>
    <property type="evidence" value="ECO:0007669"/>
    <property type="project" value="TreeGrafter"/>
</dbReference>
<dbReference type="Pfam" id="PF08603">
    <property type="entry name" value="CAP_C"/>
    <property type="match status" value="1"/>
</dbReference>
<dbReference type="EMBL" id="AZIL01001169">
    <property type="protein sequence ID" value="EWM24701.1"/>
    <property type="molecule type" value="Genomic_DNA"/>
</dbReference>
<feature type="region of interest" description="Disordered" evidence="2">
    <location>
        <begin position="294"/>
        <end position="343"/>
    </location>
</feature>
<dbReference type="SMART" id="SM00673">
    <property type="entry name" value="CARP"/>
    <property type="match status" value="2"/>
</dbReference>
<dbReference type="InterPro" id="IPR053950">
    <property type="entry name" value="CAP_N"/>
</dbReference>
<dbReference type="PANTHER" id="PTHR10652">
    <property type="entry name" value="ADENYLYL CYCLASE-ASSOCIATED PROTEIN"/>
    <property type="match status" value="1"/>
</dbReference>
<dbReference type="Pfam" id="PF21938">
    <property type="entry name" value="CAP_N"/>
    <property type="match status" value="1"/>
</dbReference>
<dbReference type="GO" id="GO:0007015">
    <property type="term" value="P:actin filament organization"/>
    <property type="evidence" value="ECO:0007669"/>
    <property type="project" value="TreeGrafter"/>
</dbReference>
<dbReference type="Gene3D" id="2.160.20.70">
    <property type="match status" value="1"/>
</dbReference>
<gene>
    <name evidence="4" type="ORF">Naga_100076g5</name>
</gene>
<proteinExistence type="inferred from homology"/>
<organism evidence="4 5">
    <name type="scientific">Nannochloropsis gaditana</name>
    <dbReference type="NCBI Taxonomy" id="72520"/>
    <lineage>
        <taxon>Eukaryota</taxon>
        <taxon>Sar</taxon>
        <taxon>Stramenopiles</taxon>
        <taxon>Ochrophyta</taxon>
        <taxon>Eustigmatophyceae</taxon>
        <taxon>Eustigmatales</taxon>
        <taxon>Monodopsidaceae</taxon>
        <taxon>Nannochloropsis</taxon>
    </lineage>
</organism>
<evidence type="ECO:0000256" key="1">
    <source>
        <dbReference type="ARBA" id="ARBA00007659"/>
    </source>
</evidence>
<name>W7TVS0_9STRA</name>
<evidence type="ECO:0000259" key="3">
    <source>
        <dbReference type="PROSITE" id="PS51329"/>
    </source>
</evidence>
<dbReference type="InterPro" id="IPR006599">
    <property type="entry name" value="CARP_motif"/>
</dbReference>
<dbReference type="InterPro" id="IPR017901">
    <property type="entry name" value="C-CAP_CF_C-like"/>
</dbReference>
<dbReference type="InterPro" id="IPR001837">
    <property type="entry name" value="Adenylate_cyclase-assoc_CAP"/>
</dbReference>
<dbReference type="SUPFAM" id="SSF101278">
    <property type="entry name" value="N-terminal domain of adenylylcyclase associated protein, CAP"/>
    <property type="match status" value="1"/>
</dbReference>
<comment type="caution">
    <text evidence="4">The sequence shown here is derived from an EMBL/GenBank/DDBJ whole genome shotgun (WGS) entry which is preliminary data.</text>
</comment>
<dbReference type="InterPro" id="IPR036222">
    <property type="entry name" value="CAP_N_sf"/>
</dbReference>
<dbReference type="PANTHER" id="PTHR10652:SF0">
    <property type="entry name" value="ADENYLYL CYCLASE-ASSOCIATED PROTEIN"/>
    <property type="match status" value="1"/>
</dbReference>
<protein>
    <submittedName>
        <fullName evidence="4">Adenylyl cyclase-associated protein 1</fullName>
    </submittedName>
</protein>
<evidence type="ECO:0000313" key="4">
    <source>
        <dbReference type="EMBL" id="EWM24701.1"/>
    </source>
</evidence>
<dbReference type="AlphaFoldDB" id="W7TVS0"/>
<dbReference type="GO" id="GO:0019933">
    <property type="term" value="P:cAMP-mediated signaling"/>
    <property type="evidence" value="ECO:0007669"/>
    <property type="project" value="TreeGrafter"/>
</dbReference>
<dbReference type="InterPro" id="IPR016098">
    <property type="entry name" value="CAP/MinC_C"/>
</dbReference>
<reference evidence="4 5" key="1">
    <citation type="journal article" date="2014" name="Mol. Plant">
        <title>Chromosome Scale Genome Assembly and Transcriptome Profiling of Nannochloropsis gaditana in Nitrogen Depletion.</title>
        <authorList>
            <person name="Corteggiani Carpinelli E."/>
            <person name="Telatin A."/>
            <person name="Vitulo N."/>
            <person name="Forcato C."/>
            <person name="D'Angelo M."/>
            <person name="Schiavon R."/>
            <person name="Vezzi A."/>
            <person name="Giacometti G.M."/>
            <person name="Morosinotto T."/>
            <person name="Valle G."/>
        </authorList>
    </citation>
    <scope>NUCLEOTIDE SEQUENCE [LARGE SCALE GENOMIC DNA]</scope>
    <source>
        <strain evidence="4 5">B-31</strain>
    </source>
</reference>
<dbReference type="SUPFAM" id="SSF69340">
    <property type="entry name" value="C-terminal domain of adenylylcyclase associated protein"/>
    <property type="match status" value="1"/>
</dbReference>
<dbReference type="FunFam" id="1.25.40.330:FF:000001">
    <property type="entry name" value="Adenylyl cyclase-associated protein"/>
    <property type="match status" value="1"/>
</dbReference>
<feature type="domain" description="C-CAP/cofactor C-like" evidence="3">
    <location>
        <begin position="338"/>
        <end position="474"/>
    </location>
</feature>
<comment type="similarity">
    <text evidence="1">Belongs to the CAP family.</text>
</comment>